<keyword evidence="3" id="KW-1185">Reference proteome</keyword>
<evidence type="ECO:0000313" key="2">
    <source>
        <dbReference type="EMBL" id="KAK0487167.1"/>
    </source>
</evidence>
<dbReference type="EMBL" id="JAUEPR010000003">
    <property type="protein sequence ID" value="KAK0487167.1"/>
    <property type="molecule type" value="Genomic_DNA"/>
</dbReference>
<feature type="region of interest" description="Disordered" evidence="1">
    <location>
        <begin position="144"/>
        <end position="183"/>
    </location>
</feature>
<sequence>MHASSQADNPYNFGTSQKSAKAAKRANLMGSNTEALSSKPAQHRSSMQDTTPEPLVESSPFDDFPVETFHSTLDEGLDDTPQSPSPPPTTADEPVPMADEPTPGAPALPHVCLLVHDTLRTINTFGIWREYSHCPSYDPDAFLQPEDLTNSNDNSTHTTSSINPDSLLPMEIPSSTSASSSFPPPWPFPNMTHFKLMSWVNNGHNQKSEAEVDKLVNDVILSSHFNQDDLTGF</sequence>
<feature type="compositionally biased region" description="Low complexity" evidence="1">
    <location>
        <begin position="149"/>
        <end position="163"/>
    </location>
</feature>
<protein>
    <submittedName>
        <fullName evidence="2">Uncharacterized protein</fullName>
    </submittedName>
</protein>
<proteinExistence type="predicted"/>
<evidence type="ECO:0000256" key="1">
    <source>
        <dbReference type="SAM" id="MobiDB-lite"/>
    </source>
</evidence>
<feature type="region of interest" description="Disordered" evidence="1">
    <location>
        <begin position="1"/>
        <end position="104"/>
    </location>
</feature>
<comment type="caution">
    <text evidence="2">The sequence shown here is derived from an EMBL/GenBank/DDBJ whole genome shotgun (WGS) entry which is preliminary data.</text>
</comment>
<accession>A0AA39UFE9</accession>
<organism evidence="2 3">
    <name type="scientific">Armillaria novae-zelandiae</name>
    <dbReference type="NCBI Taxonomy" id="153914"/>
    <lineage>
        <taxon>Eukaryota</taxon>
        <taxon>Fungi</taxon>
        <taxon>Dikarya</taxon>
        <taxon>Basidiomycota</taxon>
        <taxon>Agaricomycotina</taxon>
        <taxon>Agaricomycetes</taxon>
        <taxon>Agaricomycetidae</taxon>
        <taxon>Agaricales</taxon>
        <taxon>Marasmiineae</taxon>
        <taxon>Physalacriaceae</taxon>
        <taxon>Armillaria</taxon>
    </lineage>
</organism>
<dbReference type="AlphaFoldDB" id="A0AA39UFE9"/>
<evidence type="ECO:0000313" key="3">
    <source>
        <dbReference type="Proteomes" id="UP001175227"/>
    </source>
</evidence>
<reference evidence="2" key="1">
    <citation type="submission" date="2023-06" db="EMBL/GenBank/DDBJ databases">
        <authorList>
            <consortium name="Lawrence Berkeley National Laboratory"/>
            <person name="Ahrendt S."/>
            <person name="Sahu N."/>
            <person name="Indic B."/>
            <person name="Wong-Bajracharya J."/>
            <person name="Merenyi Z."/>
            <person name="Ke H.-M."/>
            <person name="Monk M."/>
            <person name="Kocsube S."/>
            <person name="Drula E."/>
            <person name="Lipzen A."/>
            <person name="Balint B."/>
            <person name="Henrissat B."/>
            <person name="Andreopoulos B."/>
            <person name="Martin F.M."/>
            <person name="Harder C.B."/>
            <person name="Rigling D."/>
            <person name="Ford K.L."/>
            <person name="Foster G.D."/>
            <person name="Pangilinan J."/>
            <person name="Papanicolaou A."/>
            <person name="Barry K."/>
            <person name="LaButti K."/>
            <person name="Viragh M."/>
            <person name="Koriabine M."/>
            <person name="Yan M."/>
            <person name="Riley R."/>
            <person name="Champramary S."/>
            <person name="Plett K.L."/>
            <person name="Tsai I.J."/>
            <person name="Slot J."/>
            <person name="Sipos G."/>
            <person name="Plett J."/>
            <person name="Nagy L.G."/>
            <person name="Grigoriev I.V."/>
        </authorList>
    </citation>
    <scope>NUCLEOTIDE SEQUENCE</scope>
    <source>
        <strain evidence="2">ICMP 16352</strain>
    </source>
</reference>
<feature type="compositionally biased region" description="Polar residues" evidence="1">
    <location>
        <begin position="1"/>
        <end position="19"/>
    </location>
</feature>
<dbReference type="Proteomes" id="UP001175227">
    <property type="component" value="Unassembled WGS sequence"/>
</dbReference>
<feature type="compositionally biased region" description="Polar residues" evidence="1">
    <location>
        <begin position="29"/>
        <end position="51"/>
    </location>
</feature>
<name>A0AA39UFE9_9AGAR</name>
<gene>
    <name evidence="2" type="ORF">IW261DRAFT_1558153</name>
</gene>